<proteinExistence type="predicted"/>
<dbReference type="RefSeq" id="YP_010749963.1">
    <property type="nucleotide sequence ID" value="NC_073328.1"/>
</dbReference>
<sequence>MVNNQLIIDLLKTKPGHILVAPDGTHLYALTQNSEGNDMVLVILAGDKNLNNMTTEEVNQFIIDTIDKL</sequence>
<evidence type="ECO:0000313" key="2">
    <source>
        <dbReference type="Proteomes" id="UP000222317"/>
    </source>
</evidence>
<protein>
    <submittedName>
        <fullName evidence="1">Uncharacterized protein</fullName>
    </submittedName>
</protein>
<organism evidence="1 2">
    <name type="scientific">Arthrobacter phage Nightmare</name>
    <dbReference type="NCBI Taxonomy" id="2015864"/>
    <lineage>
        <taxon>Viruses</taxon>
        <taxon>Duplodnaviria</taxon>
        <taxon>Heunggongvirae</taxon>
        <taxon>Uroviricota</taxon>
        <taxon>Caudoviricetes</taxon>
        <taxon>Gordonvirus</taxon>
        <taxon>Gordonvirus nightmare</taxon>
    </lineage>
</organism>
<dbReference type="GeneID" id="79993308"/>
<dbReference type="KEGG" id="vg:79993308"/>
<dbReference type="EMBL" id="MF140423">
    <property type="protein sequence ID" value="ASM62316.1"/>
    <property type="molecule type" value="Genomic_DNA"/>
</dbReference>
<dbReference type="Proteomes" id="UP000222317">
    <property type="component" value="Segment"/>
</dbReference>
<name>A0A221J6H8_9CAUD</name>
<keyword evidence="2" id="KW-1185">Reference proteome</keyword>
<accession>A0A221J6H8</accession>
<reference evidence="1 2" key="1">
    <citation type="submission" date="2017-05" db="EMBL/GenBank/DDBJ databases">
        <authorList>
            <person name="Sperratore M."/>
            <person name="Moy E.A."/>
            <person name="Dunbar D."/>
            <person name="Schmidt R."/>
            <person name="Baltzegar D.A."/>
            <person name="Young E.C."/>
            <person name="Sides K.F."/>
            <person name="Macialek J."/>
            <person name="Stoner T.H."/>
            <person name="Garlena R.A."/>
            <person name="Russell D.A."/>
            <person name="Pope W.H."/>
            <person name="Jacobs-Sera D."/>
            <person name="Hatfull G.F."/>
        </authorList>
    </citation>
    <scope>NUCLEOTIDE SEQUENCE [LARGE SCALE GENOMIC DNA]</scope>
</reference>
<evidence type="ECO:0000313" key="1">
    <source>
        <dbReference type="EMBL" id="ASM62316.1"/>
    </source>
</evidence>
<gene>
    <name evidence="1" type="primary">40</name>
    <name evidence="1" type="ORF">SEA_NIGHTMARE_40</name>
</gene>